<evidence type="ECO:0000313" key="1">
    <source>
        <dbReference type="EMBL" id="GAH61097.1"/>
    </source>
</evidence>
<dbReference type="AlphaFoldDB" id="X1GVB7"/>
<protein>
    <submittedName>
        <fullName evidence="1">Uncharacterized protein</fullName>
    </submittedName>
</protein>
<dbReference type="EMBL" id="BARU01020221">
    <property type="protein sequence ID" value="GAH61097.1"/>
    <property type="molecule type" value="Genomic_DNA"/>
</dbReference>
<sequence length="55" mass="6249">MKPPLHGYAPDDFQTPPIALKPLMRYLPADWTIWECAEGKGYLTTALRQASYIVI</sequence>
<comment type="caution">
    <text evidence="1">The sequence shown here is derived from an EMBL/GenBank/DDBJ whole genome shotgun (WGS) entry which is preliminary data.</text>
</comment>
<name>X1GVB7_9ZZZZ</name>
<organism evidence="1">
    <name type="scientific">marine sediment metagenome</name>
    <dbReference type="NCBI Taxonomy" id="412755"/>
    <lineage>
        <taxon>unclassified sequences</taxon>
        <taxon>metagenomes</taxon>
        <taxon>ecological metagenomes</taxon>
    </lineage>
</organism>
<gene>
    <name evidence="1" type="ORF">S03H2_33233</name>
</gene>
<accession>X1GVB7</accession>
<proteinExistence type="predicted"/>
<reference evidence="1" key="1">
    <citation type="journal article" date="2014" name="Front. Microbiol.">
        <title>High frequency of phylogenetically diverse reductive dehalogenase-homologous genes in deep subseafloor sedimentary metagenomes.</title>
        <authorList>
            <person name="Kawai M."/>
            <person name="Futagami T."/>
            <person name="Toyoda A."/>
            <person name="Takaki Y."/>
            <person name="Nishi S."/>
            <person name="Hori S."/>
            <person name="Arai W."/>
            <person name="Tsubouchi T."/>
            <person name="Morono Y."/>
            <person name="Uchiyama I."/>
            <person name="Ito T."/>
            <person name="Fujiyama A."/>
            <person name="Inagaki F."/>
            <person name="Takami H."/>
        </authorList>
    </citation>
    <scope>NUCLEOTIDE SEQUENCE</scope>
    <source>
        <strain evidence="1">Expedition CK06-06</strain>
    </source>
</reference>
<feature type="non-terminal residue" evidence="1">
    <location>
        <position position="55"/>
    </location>
</feature>